<reference evidence="4 5" key="1">
    <citation type="submission" date="2018-06" db="EMBL/GenBank/DDBJ databases">
        <title>A transcriptomic atlas of mushroom development highlights an independent origin of complex multicellularity.</title>
        <authorList>
            <consortium name="DOE Joint Genome Institute"/>
            <person name="Krizsan K."/>
            <person name="Almasi E."/>
            <person name="Merenyi Z."/>
            <person name="Sahu N."/>
            <person name="Viragh M."/>
            <person name="Koszo T."/>
            <person name="Mondo S."/>
            <person name="Kiss B."/>
            <person name="Balint B."/>
            <person name="Kues U."/>
            <person name="Barry K."/>
            <person name="Hegedus J.C."/>
            <person name="Henrissat B."/>
            <person name="Johnson J."/>
            <person name="Lipzen A."/>
            <person name="Ohm R."/>
            <person name="Nagy I."/>
            <person name="Pangilinan J."/>
            <person name="Yan J."/>
            <person name="Xiong Y."/>
            <person name="Grigoriev I.V."/>
            <person name="Hibbett D.S."/>
            <person name="Nagy L.G."/>
        </authorList>
    </citation>
    <scope>NUCLEOTIDE SEQUENCE [LARGE SCALE GENOMIC DNA]</scope>
    <source>
        <strain evidence="4 5">SZMC22713</strain>
    </source>
</reference>
<dbReference type="InterPro" id="IPR025554">
    <property type="entry name" value="DUF4140"/>
</dbReference>
<evidence type="ECO:0000313" key="4">
    <source>
        <dbReference type="EMBL" id="TDL17673.1"/>
    </source>
</evidence>
<evidence type="ECO:0000259" key="2">
    <source>
        <dbReference type="Pfam" id="PF13598"/>
    </source>
</evidence>
<dbReference type="InterPro" id="IPR011935">
    <property type="entry name" value="CHP02231"/>
</dbReference>
<feature type="domain" description="DUF4140" evidence="3">
    <location>
        <begin position="17"/>
        <end position="110"/>
    </location>
</feature>
<gene>
    <name evidence="4" type="ORF">BD410DRAFT_794144</name>
</gene>
<dbReference type="STRING" id="50990.A0A4Y7PQG6"/>
<evidence type="ECO:0000313" key="5">
    <source>
        <dbReference type="Proteomes" id="UP000294933"/>
    </source>
</evidence>
<dbReference type="VEuPathDB" id="FungiDB:BD410DRAFT_794144"/>
<sequence>MTNAVSYDATQHDVEAVTVFQKNSAEITRRIKVSLKDGQNDVEVTNLPTCLDQNSIRVDGIGNAIIFDVIYHPPPVVKNKALDEALVDLNTRRAKLNAELNIVKRQSEVLTDYSKTLSGKDTTSEQLDTFLNVYSTKQSKFDEEQTRLEELIKKIDEEVAEITKKFNADKESIKMRGVKITVIVLGEGDGDAELSLTYVVSNAWWTPQYDLRAAIAQTEKEKSSVNLHYRASISQSTGEDWSNVALRLSTASPLQGTTIPTLHPYWIGEQRMRKSASKSMSINPLSSVASGISGAANSLSLAKKASYRSATIDDGSETIGSAPKFMSIRETITTEGAVSATFSIPGQSTIPSDKQTSAQTHKVSIAEIELTSVDLEWITVPKDIPSTFLQCKVKNTSKFVLLPGHANVFMNNSFVAKSWVQHVSPQESFTCSLGVDPAVRVTYHPQNKKVRTVGSMLTSKTAYSTFEQRISVKNTRLAPIRRLVIKEQVPNSSDSRIKITLLEPKELHGQTGAKQIREGVLAQWVRRHPDDKNEEEPGCEAAQGLIEWVCEVGPAAIVDVTLAWEVTSPAGLNWTRM</sequence>
<feature type="coiled-coil region" evidence="1">
    <location>
        <begin position="79"/>
        <end position="106"/>
    </location>
</feature>
<dbReference type="NCBIfam" id="TIGR02231">
    <property type="entry name" value="mucoidy inhibitor MuiA family protein"/>
    <property type="match status" value="1"/>
</dbReference>
<dbReference type="OrthoDB" id="10068793at2759"/>
<organism evidence="4 5">
    <name type="scientific">Rickenella mellea</name>
    <dbReference type="NCBI Taxonomy" id="50990"/>
    <lineage>
        <taxon>Eukaryota</taxon>
        <taxon>Fungi</taxon>
        <taxon>Dikarya</taxon>
        <taxon>Basidiomycota</taxon>
        <taxon>Agaricomycotina</taxon>
        <taxon>Agaricomycetes</taxon>
        <taxon>Hymenochaetales</taxon>
        <taxon>Rickenellaceae</taxon>
        <taxon>Rickenella</taxon>
    </lineage>
</organism>
<proteinExistence type="predicted"/>
<dbReference type="AlphaFoldDB" id="A0A4Y7PQG6"/>
<name>A0A4Y7PQG6_9AGAM</name>
<dbReference type="Pfam" id="PF13598">
    <property type="entry name" value="DUF4139"/>
    <property type="match status" value="1"/>
</dbReference>
<dbReference type="PANTHER" id="PTHR31005:SF8">
    <property type="entry name" value="DUF4139 DOMAIN-CONTAINING PROTEIN"/>
    <property type="match status" value="1"/>
</dbReference>
<dbReference type="Proteomes" id="UP000294933">
    <property type="component" value="Unassembled WGS sequence"/>
</dbReference>
<dbReference type="InterPro" id="IPR037291">
    <property type="entry name" value="DUF4139"/>
</dbReference>
<keyword evidence="1" id="KW-0175">Coiled coil</keyword>
<dbReference type="Pfam" id="PF13600">
    <property type="entry name" value="DUF4140"/>
    <property type="match status" value="1"/>
</dbReference>
<feature type="domain" description="DUF4139" evidence="2">
    <location>
        <begin position="194"/>
        <end position="569"/>
    </location>
</feature>
<evidence type="ECO:0000259" key="3">
    <source>
        <dbReference type="Pfam" id="PF13600"/>
    </source>
</evidence>
<keyword evidence="5" id="KW-1185">Reference proteome</keyword>
<dbReference type="EMBL" id="ML170218">
    <property type="protein sequence ID" value="TDL17673.1"/>
    <property type="molecule type" value="Genomic_DNA"/>
</dbReference>
<evidence type="ECO:0000256" key="1">
    <source>
        <dbReference type="SAM" id="Coils"/>
    </source>
</evidence>
<evidence type="ECO:0008006" key="6">
    <source>
        <dbReference type="Google" id="ProtNLM"/>
    </source>
</evidence>
<protein>
    <recommendedName>
        <fullName evidence="6">Mucoidy inhibitor A</fullName>
    </recommendedName>
</protein>
<dbReference type="PANTHER" id="PTHR31005">
    <property type="entry name" value="DUF4139 DOMAIN-CONTAINING PROTEIN"/>
    <property type="match status" value="1"/>
</dbReference>
<accession>A0A4Y7PQG6</accession>